<accession>A0ABS0D284</accession>
<sequence>MTDEEERAAIHAAMERLLAGTPTNSTGALTVLQLAAEAGVKRWVLTHKHTDLRDEFQSKRPQANGVPAAYQYLQARVVDLTARNEQLRADKAELEQQLVIYVQLIHELATENTRLQTAAPANVTVLDGQARHPS</sequence>
<evidence type="ECO:0000256" key="1">
    <source>
        <dbReference type="SAM" id="Coils"/>
    </source>
</evidence>
<evidence type="ECO:0000313" key="3">
    <source>
        <dbReference type="Proteomes" id="UP000702209"/>
    </source>
</evidence>
<proteinExistence type="predicted"/>
<dbReference type="Proteomes" id="UP000702209">
    <property type="component" value="Unassembled WGS sequence"/>
</dbReference>
<feature type="coiled-coil region" evidence="1">
    <location>
        <begin position="70"/>
        <end position="111"/>
    </location>
</feature>
<keyword evidence="3" id="KW-1185">Reference proteome</keyword>
<protein>
    <recommendedName>
        <fullName evidence="4">Transposase</fullName>
    </recommendedName>
</protein>
<gene>
    <name evidence="2" type="ORF">IU459_36100</name>
</gene>
<dbReference type="EMBL" id="JADLQX010000075">
    <property type="protein sequence ID" value="MBF6302901.1"/>
    <property type="molecule type" value="Genomic_DNA"/>
</dbReference>
<evidence type="ECO:0008006" key="4">
    <source>
        <dbReference type="Google" id="ProtNLM"/>
    </source>
</evidence>
<comment type="caution">
    <text evidence="2">The sequence shown here is derived from an EMBL/GenBank/DDBJ whole genome shotgun (WGS) entry which is preliminary data.</text>
</comment>
<keyword evidence="1" id="KW-0175">Coiled coil</keyword>
<reference evidence="2 3" key="1">
    <citation type="submission" date="2020-10" db="EMBL/GenBank/DDBJ databases">
        <title>Identification of Nocardia species via Next-generation sequencing and recognition of intraspecies genetic diversity.</title>
        <authorList>
            <person name="Li P."/>
            <person name="Li P."/>
            <person name="Lu B."/>
        </authorList>
    </citation>
    <scope>NUCLEOTIDE SEQUENCE [LARGE SCALE GENOMIC DNA]</scope>
    <source>
        <strain evidence="2 3">BJ06-0157</strain>
    </source>
</reference>
<evidence type="ECO:0000313" key="2">
    <source>
        <dbReference type="EMBL" id="MBF6302901.1"/>
    </source>
</evidence>
<name>A0ABS0D284_9NOCA</name>
<dbReference type="RefSeq" id="WP_195134082.1">
    <property type="nucleotide sequence ID" value="NZ_JADLQX010000075.1"/>
</dbReference>
<organism evidence="2 3">
    <name type="scientific">Nocardia amamiensis</name>
    <dbReference type="NCBI Taxonomy" id="404578"/>
    <lineage>
        <taxon>Bacteria</taxon>
        <taxon>Bacillati</taxon>
        <taxon>Actinomycetota</taxon>
        <taxon>Actinomycetes</taxon>
        <taxon>Mycobacteriales</taxon>
        <taxon>Nocardiaceae</taxon>
        <taxon>Nocardia</taxon>
    </lineage>
</organism>